<keyword evidence="3" id="KW-1185">Reference proteome</keyword>
<feature type="transmembrane region" description="Helical" evidence="1">
    <location>
        <begin position="9"/>
        <end position="29"/>
    </location>
</feature>
<keyword evidence="1" id="KW-0472">Membrane</keyword>
<reference evidence="2 3" key="1">
    <citation type="submission" date="2023-07" db="EMBL/GenBank/DDBJ databases">
        <title>Genomic Encyclopedia of Type Strains, Phase IV (KMG-IV): sequencing the most valuable type-strain genomes for metagenomic binning, comparative biology and taxonomic classification.</title>
        <authorList>
            <person name="Goeker M."/>
        </authorList>
    </citation>
    <scope>NUCLEOTIDE SEQUENCE [LARGE SCALE GENOMIC DNA]</scope>
    <source>
        <strain evidence="2 3">DSM 22170</strain>
    </source>
</reference>
<proteinExistence type="predicted"/>
<keyword evidence="1" id="KW-0812">Transmembrane</keyword>
<organism evidence="2 3">
    <name type="scientific">Paenibacillus hunanensis</name>
    <dbReference type="NCBI Taxonomy" id="539262"/>
    <lineage>
        <taxon>Bacteria</taxon>
        <taxon>Bacillati</taxon>
        <taxon>Bacillota</taxon>
        <taxon>Bacilli</taxon>
        <taxon>Bacillales</taxon>
        <taxon>Paenibacillaceae</taxon>
        <taxon>Paenibacillus</taxon>
    </lineage>
</organism>
<accession>A0ABU1IT51</accession>
<comment type="caution">
    <text evidence="2">The sequence shown here is derived from an EMBL/GenBank/DDBJ whole genome shotgun (WGS) entry which is preliminary data.</text>
</comment>
<sequence length="32" mass="3435">MNPSVKDRCYAVLGIAIIWGGVVVIKLFSGDL</sequence>
<evidence type="ECO:0000313" key="3">
    <source>
        <dbReference type="Proteomes" id="UP001185028"/>
    </source>
</evidence>
<gene>
    <name evidence="2" type="ORF">JOC58_000308</name>
</gene>
<dbReference type="EMBL" id="JAVDQH010000001">
    <property type="protein sequence ID" value="MDR6242424.1"/>
    <property type="molecule type" value="Genomic_DNA"/>
</dbReference>
<evidence type="ECO:0000256" key="1">
    <source>
        <dbReference type="SAM" id="Phobius"/>
    </source>
</evidence>
<keyword evidence="1" id="KW-1133">Transmembrane helix</keyword>
<dbReference type="Proteomes" id="UP001185028">
    <property type="component" value="Unassembled WGS sequence"/>
</dbReference>
<protein>
    <recommendedName>
        <fullName evidence="4">EamA family transporter</fullName>
    </recommendedName>
</protein>
<evidence type="ECO:0008006" key="4">
    <source>
        <dbReference type="Google" id="ProtNLM"/>
    </source>
</evidence>
<name>A0ABU1IT51_9BACL</name>
<evidence type="ECO:0000313" key="2">
    <source>
        <dbReference type="EMBL" id="MDR6242424.1"/>
    </source>
</evidence>